<dbReference type="InterPro" id="IPR019993">
    <property type="entry name" value="RecB_nuclease_TM0106_put"/>
</dbReference>
<protein>
    <submittedName>
        <fullName evidence="2">RecB family-like nuclease, partial</fullName>
    </submittedName>
</protein>
<dbReference type="InterPro" id="IPR036397">
    <property type="entry name" value="RNaseH_sf"/>
</dbReference>
<dbReference type="STRING" id="1006576.DTL3_0681"/>
<dbReference type="HOGENOM" id="CLU_690644_0_0_0"/>
<proteinExistence type="predicted"/>
<keyword evidence="3" id="KW-1185">Reference proteome</keyword>
<dbReference type="GO" id="GO:0003676">
    <property type="term" value="F:nucleic acid binding"/>
    <property type="evidence" value="ECO:0007669"/>
    <property type="project" value="InterPro"/>
</dbReference>
<dbReference type="Gene3D" id="3.30.420.10">
    <property type="entry name" value="Ribonuclease H-like superfamily/Ribonuclease H"/>
    <property type="match status" value="1"/>
</dbReference>
<dbReference type="InterPro" id="IPR038720">
    <property type="entry name" value="YprB_RNase_H-like_dom"/>
</dbReference>
<feature type="domain" description="YprB ribonuclease H-like" evidence="1">
    <location>
        <begin position="208"/>
        <end position="363"/>
    </location>
</feature>
<name>A0A0C7NJ74_DEFTU</name>
<sequence length="370" mass="43908">MDLLYYENFKNCGYFVPTYKRQGIYFNVNIEDINVQANYESINDGIVKITRLGNNFKKTYWLHIYAVYTYFKEKKVPIKRIVLETSNASYEVLPSDIILREKWIKKDFNDLKNVPKTHGPHCKFCKIKKTCHLEFLNNGDISVVPNFNQNLIKELKSMQLDPVLIVKSNQIDKMDRKFRKPLYNLKSLLEDKIIAVEPFNFPEDYIVFDVESYMRKDFLFGFLENDNYTPFFLGNNESKSVEKMISYLSNKDKPLLHYDKSDILALKKIANKYPKYKTIINNKIANSLDLYEVINENYTLPVVSYSLKDISKYFGYQWKTELNGFAVILEYRLYLKGDKRSLERIFKYNEEDCRATKLIVNRLDSLEKLE</sequence>
<dbReference type="Pfam" id="PF13482">
    <property type="entry name" value="RNase_H_2"/>
    <property type="match status" value="1"/>
</dbReference>
<accession>A0A0C7NJ74</accession>
<dbReference type="NCBIfam" id="TIGR03491">
    <property type="entry name" value="TM0106 family RecB-like putative nuclease"/>
    <property type="match status" value="1"/>
</dbReference>
<evidence type="ECO:0000259" key="1">
    <source>
        <dbReference type="Pfam" id="PF13482"/>
    </source>
</evidence>
<evidence type="ECO:0000313" key="3">
    <source>
        <dbReference type="Proteomes" id="UP000032809"/>
    </source>
</evidence>
<evidence type="ECO:0000313" key="2">
    <source>
        <dbReference type="EMBL" id="CEP77991.1"/>
    </source>
</evidence>
<dbReference type="RefSeq" id="WP_045087526.1">
    <property type="nucleotide sequence ID" value="NZ_LN824141.1"/>
</dbReference>
<dbReference type="OrthoDB" id="9757917at2"/>
<dbReference type="EMBL" id="LN824141">
    <property type="protein sequence ID" value="CEP77991.1"/>
    <property type="molecule type" value="Genomic_DNA"/>
</dbReference>
<dbReference type="AlphaFoldDB" id="A0A0C7NJ74"/>
<dbReference type="Proteomes" id="UP000032809">
    <property type="component" value="Chromosome I"/>
</dbReference>
<reference evidence="3" key="1">
    <citation type="submission" date="2014-11" db="EMBL/GenBank/DDBJ databases">
        <authorList>
            <person name="Wibberg D."/>
        </authorList>
    </citation>
    <scope>NUCLEOTIDE SEQUENCE [LARGE SCALE GENOMIC DNA]</scope>
    <source>
        <strain evidence="3">L3</strain>
    </source>
</reference>
<gene>
    <name evidence="2" type="ORF">DTL3_0681</name>
</gene>
<dbReference type="SUPFAM" id="SSF53098">
    <property type="entry name" value="Ribonuclease H-like"/>
    <property type="match status" value="1"/>
</dbReference>
<organism evidence="2 3">
    <name type="scientific">Defluviitoga tunisiensis</name>
    <dbReference type="NCBI Taxonomy" id="1006576"/>
    <lineage>
        <taxon>Bacteria</taxon>
        <taxon>Thermotogati</taxon>
        <taxon>Thermotogota</taxon>
        <taxon>Thermotogae</taxon>
        <taxon>Petrotogales</taxon>
        <taxon>Petrotogaceae</taxon>
        <taxon>Defluviitoga</taxon>
    </lineage>
</organism>
<dbReference type="KEGG" id="dtn:DTL3_0681"/>
<dbReference type="InterPro" id="IPR012337">
    <property type="entry name" value="RNaseH-like_sf"/>
</dbReference>